<protein>
    <recommendedName>
        <fullName evidence="2">Myb-like DNA-binding domain-containing protein</fullName>
    </recommendedName>
</protein>
<dbReference type="AlphaFoldDB" id="A0AAN7YM17"/>
<sequence length="101" mass="10971">MAKEAAAPAVTEEQFFMAIIEQLDGKVDWKKVAEKCDIVSAGAANKRFSRLKVKYGVSDSASPKKTAAPAAEEGETMPSKKATPRKAANKKRKVEETVEED</sequence>
<feature type="compositionally biased region" description="Basic residues" evidence="1">
    <location>
        <begin position="82"/>
        <end position="92"/>
    </location>
</feature>
<gene>
    <name evidence="3" type="ORF">LTR62_000364</name>
</gene>
<name>A0AAN7YM17_9PEZI</name>
<organism evidence="3 4">
    <name type="scientific">Meristemomyces frigidus</name>
    <dbReference type="NCBI Taxonomy" id="1508187"/>
    <lineage>
        <taxon>Eukaryota</taxon>
        <taxon>Fungi</taxon>
        <taxon>Dikarya</taxon>
        <taxon>Ascomycota</taxon>
        <taxon>Pezizomycotina</taxon>
        <taxon>Dothideomycetes</taxon>
        <taxon>Dothideomycetidae</taxon>
        <taxon>Mycosphaerellales</taxon>
        <taxon>Teratosphaeriaceae</taxon>
        <taxon>Meristemomyces</taxon>
    </lineage>
</organism>
<dbReference type="Proteomes" id="UP001310890">
    <property type="component" value="Unassembled WGS sequence"/>
</dbReference>
<accession>A0AAN7YM17</accession>
<feature type="region of interest" description="Disordered" evidence="1">
    <location>
        <begin position="57"/>
        <end position="101"/>
    </location>
</feature>
<evidence type="ECO:0000256" key="1">
    <source>
        <dbReference type="SAM" id="MobiDB-lite"/>
    </source>
</evidence>
<dbReference type="Pfam" id="PF22980">
    <property type="entry name" value="Myb_DNA-bind_8"/>
    <property type="match status" value="1"/>
</dbReference>
<dbReference type="EMBL" id="JAVRRL010000010">
    <property type="protein sequence ID" value="KAK5115908.1"/>
    <property type="molecule type" value="Genomic_DNA"/>
</dbReference>
<reference evidence="3" key="1">
    <citation type="submission" date="2023-08" db="EMBL/GenBank/DDBJ databases">
        <title>Black Yeasts Isolated from many extreme environments.</title>
        <authorList>
            <person name="Coleine C."/>
            <person name="Stajich J.E."/>
            <person name="Selbmann L."/>
        </authorList>
    </citation>
    <scope>NUCLEOTIDE SEQUENCE</scope>
    <source>
        <strain evidence="3">CCFEE 5401</strain>
    </source>
</reference>
<dbReference type="InterPro" id="IPR054505">
    <property type="entry name" value="Myb_DNA-bind_8"/>
</dbReference>
<comment type="caution">
    <text evidence="3">The sequence shown here is derived from an EMBL/GenBank/DDBJ whole genome shotgun (WGS) entry which is preliminary data.</text>
</comment>
<feature type="domain" description="Myb-like DNA-binding" evidence="2">
    <location>
        <begin position="13"/>
        <end position="56"/>
    </location>
</feature>
<evidence type="ECO:0000259" key="2">
    <source>
        <dbReference type="Pfam" id="PF22980"/>
    </source>
</evidence>
<evidence type="ECO:0000313" key="3">
    <source>
        <dbReference type="EMBL" id="KAK5115908.1"/>
    </source>
</evidence>
<proteinExistence type="predicted"/>
<feature type="compositionally biased region" description="Low complexity" evidence="1">
    <location>
        <begin position="60"/>
        <end position="71"/>
    </location>
</feature>
<evidence type="ECO:0000313" key="4">
    <source>
        <dbReference type="Proteomes" id="UP001310890"/>
    </source>
</evidence>